<dbReference type="PROSITE" id="PS51257">
    <property type="entry name" value="PROKAR_LIPOPROTEIN"/>
    <property type="match status" value="1"/>
</dbReference>
<dbReference type="RefSeq" id="WP_377849440.1">
    <property type="nucleotide sequence ID" value="NZ_JBHLZU010000001.1"/>
</dbReference>
<evidence type="ECO:0000313" key="4">
    <source>
        <dbReference type="Proteomes" id="UP001589693"/>
    </source>
</evidence>
<gene>
    <name evidence="3" type="ORF">ACFFQA_00245</name>
</gene>
<dbReference type="Proteomes" id="UP001589693">
    <property type="component" value="Unassembled WGS sequence"/>
</dbReference>
<sequence>MTNRSLGAVLVLAGLLTACGANPAVQPPQVASLPGATSGAATMTTSSAADRDSGRPQIRLDSTPEDINRAWKPYNICLKDNGHRMYAGRADGTSPDYNDKSDTAKTALRTCAGKLPMQPPETDRATNPSYLDDYRDYMKCLTGRGLAVHAIEPYGTGWTYDDGVTQTLSSEQQQKVELDCKVEAFSDR</sequence>
<comment type="caution">
    <text evidence="3">The sequence shown here is derived from an EMBL/GenBank/DDBJ whole genome shotgun (WGS) entry which is preliminary data.</text>
</comment>
<feature type="compositionally biased region" description="Low complexity" evidence="1">
    <location>
        <begin position="35"/>
        <end position="48"/>
    </location>
</feature>
<proteinExistence type="predicted"/>
<feature type="signal peptide" evidence="2">
    <location>
        <begin position="1"/>
        <end position="23"/>
    </location>
</feature>
<name>A0ABV5ZQB4_9PSEU</name>
<feature type="region of interest" description="Disordered" evidence="1">
    <location>
        <begin position="33"/>
        <end position="62"/>
    </location>
</feature>
<evidence type="ECO:0000313" key="3">
    <source>
        <dbReference type="EMBL" id="MFB9902353.1"/>
    </source>
</evidence>
<evidence type="ECO:0000256" key="1">
    <source>
        <dbReference type="SAM" id="MobiDB-lite"/>
    </source>
</evidence>
<protein>
    <submittedName>
        <fullName evidence="3">Uncharacterized protein</fullName>
    </submittedName>
</protein>
<accession>A0ABV5ZQB4</accession>
<keyword evidence="2" id="KW-0732">Signal</keyword>
<organism evidence="3 4">
    <name type="scientific">Allokutzneria oryzae</name>
    <dbReference type="NCBI Taxonomy" id="1378989"/>
    <lineage>
        <taxon>Bacteria</taxon>
        <taxon>Bacillati</taxon>
        <taxon>Actinomycetota</taxon>
        <taxon>Actinomycetes</taxon>
        <taxon>Pseudonocardiales</taxon>
        <taxon>Pseudonocardiaceae</taxon>
        <taxon>Allokutzneria</taxon>
    </lineage>
</organism>
<dbReference type="EMBL" id="JBHLZU010000001">
    <property type="protein sequence ID" value="MFB9902353.1"/>
    <property type="molecule type" value="Genomic_DNA"/>
</dbReference>
<reference evidence="3 4" key="1">
    <citation type="submission" date="2024-09" db="EMBL/GenBank/DDBJ databases">
        <authorList>
            <person name="Sun Q."/>
            <person name="Mori K."/>
        </authorList>
    </citation>
    <scope>NUCLEOTIDE SEQUENCE [LARGE SCALE GENOMIC DNA]</scope>
    <source>
        <strain evidence="3 4">TBRC 7907</strain>
    </source>
</reference>
<feature type="chain" id="PRO_5045258028" evidence="2">
    <location>
        <begin position="24"/>
        <end position="188"/>
    </location>
</feature>
<evidence type="ECO:0000256" key="2">
    <source>
        <dbReference type="SAM" id="SignalP"/>
    </source>
</evidence>
<keyword evidence="4" id="KW-1185">Reference proteome</keyword>